<dbReference type="Gene3D" id="3.30.70.120">
    <property type="match status" value="1"/>
</dbReference>
<proteinExistence type="predicted"/>
<dbReference type="GO" id="GO:0030234">
    <property type="term" value="F:enzyme regulator activity"/>
    <property type="evidence" value="ECO:0007669"/>
    <property type="project" value="InterPro"/>
</dbReference>
<organism evidence="1 2">
    <name type="scientific">Desulfovibrio desulfuricans</name>
    <dbReference type="NCBI Taxonomy" id="876"/>
    <lineage>
        <taxon>Bacteria</taxon>
        <taxon>Pseudomonadati</taxon>
        <taxon>Thermodesulfobacteriota</taxon>
        <taxon>Desulfovibrionia</taxon>
        <taxon>Desulfovibrionales</taxon>
        <taxon>Desulfovibrionaceae</taxon>
        <taxon>Desulfovibrio</taxon>
    </lineage>
</organism>
<sequence length="107" mass="11150">MIKDGYELVVTIVNKGWSSTIIETSQEAGARGATVLKGRGAGLKVAALFGIPVEPEKDIILNAVPADISRQVLLAISHSAALVKPGNGIAFILPITNIVGVFEQQDG</sequence>
<reference evidence="2" key="1">
    <citation type="submission" date="2016-11" db="EMBL/GenBank/DDBJ databases">
        <authorList>
            <person name="Jaros S."/>
            <person name="Januszkiewicz K."/>
            <person name="Wedrychowicz H."/>
        </authorList>
    </citation>
    <scope>NUCLEOTIDE SEQUENCE [LARGE SCALE GENOMIC DNA]</scope>
    <source>
        <strain evidence="2">DSM 7057</strain>
    </source>
</reference>
<dbReference type="InterPro" id="IPR002187">
    <property type="entry name" value="N-reg_PII"/>
</dbReference>
<gene>
    <name evidence="1" type="ORF">SAMN02910291_01406</name>
</gene>
<dbReference type="AlphaFoldDB" id="A0AA94HSP2"/>
<evidence type="ECO:0000313" key="2">
    <source>
        <dbReference type="Proteomes" id="UP000182680"/>
    </source>
</evidence>
<evidence type="ECO:0000313" key="1">
    <source>
        <dbReference type="EMBL" id="SFW46523.1"/>
    </source>
</evidence>
<dbReference type="InterPro" id="IPR011322">
    <property type="entry name" value="N-reg_PII-like_a/b"/>
</dbReference>
<dbReference type="EMBL" id="FPIW01000021">
    <property type="protein sequence ID" value="SFW46523.1"/>
    <property type="molecule type" value="Genomic_DNA"/>
</dbReference>
<dbReference type="SMART" id="SM00938">
    <property type="entry name" value="P-II"/>
    <property type="match status" value="1"/>
</dbReference>
<dbReference type="SUPFAM" id="SSF54913">
    <property type="entry name" value="GlnB-like"/>
    <property type="match status" value="1"/>
</dbReference>
<dbReference type="GO" id="GO:0006808">
    <property type="term" value="P:regulation of nitrogen utilization"/>
    <property type="evidence" value="ECO:0007669"/>
    <property type="project" value="InterPro"/>
</dbReference>
<dbReference type="InterPro" id="IPR015867">
    <property type="entry name" value="N-reg_PII/ATP_PRibTrfase_C"/>
</dbReference>
<protein>
    <submittedName>
        <fullName evidence="1">Nitrogen regulatory protein P-II family</fullName>
    </submittedName>
</protein>
<name>A0AA94HSP2_DESDE</name>
<dbReference type="RefSeq" id="WP_072311795.1">
    <property type="nucleotide sequence ID" value="NZ_FPIW01000021.1"/>
</dbReference>
<comment type="caution">
    <text evidence="1">The sequence shown here is derived from an EMBL/GenBank/DDBJ whole genome shotgun (WGS) entry which is preliminary data.</text>
</comment>
<accession>A0AA94HSP2</accession>
<dbReference type="Proteomes" id="UP000182680">
    <property type="component" value="Unassembled WGS sequence"/>
</dbReference>
<dbReference type="PROSITE" id="PS51343">
    <property type="entry name" value="PII_GLNB_DOM"/>
    <property type="match status" value="1"/>
</dbReference>